<evidence type="ECO:0000259" key="1">
    <source>
        <dbReference type="Pfam" id="PF13474"/>
    </source>
</evidence>
<evidence type="ECO:0000313" key="3">
    <source>
        <dbReference type="Proteomes" id="UP000321379"/>
    </source>
</evidence>
<dbReference type="InterPro" id="IPR032710">
    <property type="entry name" value="NTF2-like_dom_sf"/>
</dbReference>
<organism evidence="2 3">
    <name type="scientific">Lacisediminihabitans profunda</name>
    <dbReference type="NCBI Taxonomy" id="2594790"/>
    <lineage>
        <taxon>Bacteria</taxon>
        <taxon>Bacillati</taxon>
        <taxon>Actinomycetota</taxon>
        <taxon>Actinomycetes</taxon>
        <taxon>Micrococcales</taxon>
        <taxon>Microbacteriaceae</taxon>
        <taxon>Lacisediminihabitans</taxon>
    </lineage>
</organism>
<dbReference type="AlphaFoldDB" id="A0A5C8UTE3"/>
<dbReference type="Proteomes" id="UP000321379">
    <property type="component" value="Unassembled WGS sequence"/>
</dbReference>
<name>A0A5C8UTE3_9MICO</name>
<dbReference type="InterPro" id="IPR037401">
    <property type="entry name" value="SnoaL-like"/>
</dbReference>
<keyword evidence="3" id="KW-1185">Reference proteome</keyword>
<dbReference type="SUPFAM" id="SSF54427">
    <property type="entry name" value="NTF2-like"/>
    <property type="match status" value="1"/>
</dbReference>
<comment type="caution">
    <text evidence="2">The sequence shown here is derived from an EMBL/GenBank/DDBJ whole genome shotgun (WGS) entry which is preliminary data.</text>
</comment>
<feature type="domain" description="SnoaL-like" evidence="1">
    <location>
        <begin position="14"/>
        <end position="131"/>
    </location>
</feature>
<dbReference type="EMBL" id="VRMG01000004">
    <property type="protein sequence ID" value="TXN31883.1"/>
    <property type="molecule type" value="Genomic_DNA"/>
</dbReference>
<evidence type="ECO:0000313" key="2">
    <source>
        <dbReference type="EMBL" id="TXN31883.1"/>
    </source>
</evidence>
<dbReference type="Pfam" id="PF13474">
    <property type="entry name" value="SnoaL_3"/>
    <property type="match status" value="1"/>
</dbReference>
<reference evidence="2 3" key="1">
    <citation type="submission" date="2019-08" db="EMBL/GenBank/DDBJ databases">
        <title>Bacterial whole genome sequence for Glaciihabitans sp. CHu50b-6-2.</title>
        <authorList>
            <person name="Jin L."/>
        </authorList>
    </citation>
    <scope>NUCLEOTIDE SEQUENCE [LARGE SCALE GENOMIC DNA]</scope>
    <source>
        <strain evidence="2 3">CHu50b-6-2</strain>
    </source>
</reference>
<dbReference type="Gene3D" id="3.10.450.50">
    <property type="match status" value="1"/>
</dbReference>
<dbReference type="RefSeq" id="WP_147782132.1">
    <property type="nucleotide sequence ID" value="NZ_VRMG01000004.1"/>
</dbReference>
<sequence length="132" mass="14769">MTGLGAATEASALAAAARIIDDFGNHRRDAYFAGFSPDATFLFHNVDHRLESRAAYERLWAEWEDQGFRVHRCLSQNRRVQLFGDMAVFSHDVETEAELGGVTAVTHERETIVLVQTAGLWLGVHEHLSVMD</sequence>
<proteinExistence type="predicted"/>
<accession>A0A5C8UTE3</accession>
<protein>
    <submittedName>
        <fullName evidence="2">Nuclear transport factor 2 family protein</fullName>
    </submittedName>
</protein>
<gene>
    <name evidence="2" type="ORF">FVP33_02865</name>
</gene>